<evidence type="ECO:0000313" key="3">
    <source>
        <dbReference type="Proteomes" id="UP000215367"/>
    </source>
</evidence>
<evidence type="ECO:0000259" key="1">
    <source>
        <dbReference type="Pfam" id="PF01425"/>
    </source>
</evidence>
<dbReference type="Proteomes" id="UP000215367">
    <property type="component" value="Unassembled WGS sequence"/>
</dbReference>
<dbReference type="InterPro" id="IPR036928">
    <property type="entry name" value="AS_sf"/>
</dbReference>
<accession>A0A235HCA9</accession>
<dbReference type="RefSeq" id="WP_094304702.1">
    <property type="nucleotide sequence ID" value="NZ_NOWT01000016.1"/>
</dbReference>
<protein>
    <submittedName>
        <fullName evidence="2">Amidase</fullName>
    </submittedName>
</protein>
<dbReference type="GO" id="GO:0003824">
    <property type="term" value="F:catalytic activity"/>
    <property type="evidence" value="ECO:0007669"/>
    <property type="project" value="InterPro"/>
</dbReference>
<dbReference type="EMBL" id="NOWT01000016">
    <property type="protein sequence ID" value="OYD83133.1"/>
    <property type="molecule type" value="Genomic_DNA"/>
</dbReference>
<proteinExistence type="predicted"/>
<dbReference type="SUPFAM" id="SSF75304">
    <property type="entry name" value="Amidase signature (AS) enzymes"/>
    <property type="match status" value="1"/>
</dbReference>
<dbReference type="InterPro" id="IPR000120">
    <property type="entry name" value="Amidase"/>
</dbReference>
<keyword evidence="2" id="KW-0614">Plasmid</keyword>
<feature type="domain" description="Amidase" evidence="1">
    <location>
        <begin position="26"/>
        <end position="449"/>
    </location>
</feature>
<dbReference type="PANTHER" id="PTHR11895:SF151">
    <property type="entry name" value="GLUTAMYL-TRNA(GLN) AMIDOTRANSFERASE SUBUNIT A"/>
    <property type="match status" value="1"/>
</dbReference>
<gene>
    <name evidence="2" type="ORF">CHT98_17180</name>
</gene>
<sequence>MRMMSARRIAEQVAAREVSAVALYDDLLERIATENPRLNAIVHLDPEAGRAEARAADARAARGEALPLLGVPFTVKDNIWVRGQPVRQGSRLFQDFVAPEDAVAVARLRAAGAVFAGITNCSEFACKGVTTNLLHGPTRNPWDLSLTPGGSSGGAASAVAAGLAPLALCTDGGGSTRRPAAHVGVVGMKPSAGIVPHPIGFAEPVFGNSVIGQMARSVTDVALMLDALAGPDPRDPQSVSVSGPFARAAAEPDPAGLRVAYSRRLGLDAPVDPEVAACVERAVHRLADAGAIVEEADPIWPDGAGESGLMPLQFAGLAALYGERYCATPDLFDPDIGQQIEAGLRTSGAEVARALHLREEAYRALAALFTRYDLLVCPTTPVTAWPFDRLGPATIDGRPVTPRGHAVFTPLFNHCYAPACSVPCGLTESGGLPVGLQIAGPRLSDAAVLRLAAVVEATCGYTALVSWQPCEEKEKGRLG</sequence>
<comment type="caution">
    <text evidence="2">The sequence shown here is derived from an EMBL/GenBank/DDBJ whole genome shotgun (WGS) entry which is preliminary data.</text>
</comment>
<evidence type="ECO:0000313" key="2">
    <source>
        <dbReference type="EMBL" id="OYD83133.1"/>
    </source>
</evidence>
<dbReference type="InterPro" id="IPR023631">
    <property type="entry name" value="Amidase_dom"/>
</dbReference>
<name>A0A235HCA9_AZOBR</name>
<dbReference type="Gene3D" id="3.90.1300.10">
    <property type="entry name" value="Amidase signature (AS) domain"/>
    <property type="match status" value="1"/>
</dbReference>
<dbReference type="Pfam" id="PF01425">
    <property type="entry name" value="Amidase"/>
    <property type="match status" value="1"/>
</dbReference>
<organism evidence="2 3">
    <name type="scientific">Azospirillum brasilense</name>
    <dbReference type="NCBI Taxonomy" id="192"/>
    <lineage>
        <taxon>Bacteria</taxon>
        <taxon>Pseudomonadati</taxon>
        <taxon>Pseudomonadota</taxon>
        <taxon>Alphaproteobacteria</taxon>
        <taxon>Rhodospirillales</taxon>
        <taxon>Azospirillaceae</taxon>
        <taxon>Azospirillum</taxon>
    </lineage>
</organism>
<dbReference type="AlphaFoldDB" id="A0A235HCA9"/>
<dbReference type="PANTHER" id="PTHR11895">
    <property type="entry name" value="TRANSAMIDASE"/>
    <property type="match status" value="1"/>
</dbReference>
<geneLocation type="plasmid" evidence="2">
    <name>unnamed</name>
</geneLocation>
<reference evidence="2 3" key="1">
    <citation type="submission" date="2017-07" db="EMBL/GenBank/DDBJ databases">
        <title>Whole genome sequence of Azospirillum brasilense 2A1, a potential biofertilizer strain.</title>
        <authorList>
            <person name="Fontana C.A."/>
            <person name="Toffoli L.M."/>
            <person name="Salazar S.M."/>
            <person name="Puglisi E."/>
            <person name="Pedraza R."/>
            <person name="Bassi D."/>
            <person name="Cocconcelli P.S."/>
        </authorList>
    </citation>
    <scope>NUCLEOTIDE SEQUENCE [LARGE SCALE GENOMIC DNA]</scope>
    <source>
        <strain evidence="2 3">2A1</strain>
        <plasmid evidence="2">unnamed</plasmid>
    </source>
</reference>